<sequence>MKGYGLATWLKKEEYKNYFVSASCVGGQEASSIRLNTLNTQERNQIDVVARARTTNLCKSLSVGNYSGNMGLAAGGMDDGSIMIWDIDTLYKEGDTFNDNVQSPSLISNQLVHEGSVNAIEFNPNIPNLIASGGAEVFIQDIQHSLEEPNVFTPGEPNYHEGETITAISWNKVVPYILASAGNTGQIVVWDLKNTKAIFNLKDPNLVSYNYDMFSEGKTEQITANYQIIWSLKVPTQFLISNDNETMTMWDLRKADTPLLSLSDIHSGGILSCSWCPQDQNIIASSSNEGKTCFVHSDTGDLISEIRNGKKYQNIEWSPYNRGLILGYSTEDETDIFNFSSATTPKEESTDSSYAPKWLSRPIGARFGFGGKLVTFSQSSEEPIKLYQTQTAPEVNTRLLELEETKTQDDAVSIIDTYIENNGKSEIEKMEWITLRSLANQNYDSLFSLLEIDKDAVYNEAERFSGKKKNKRAHKPDSNRKISKGGLEDLDATQANSFFESLSKTSDQRKEEEEKKTDAKPGTKMTQETISRNSNWNEGAEGIIKRNLMVGNLEGAAECALKCGRATEALLIALSSDNEEIFEQIKEEYFSSSKDEFIKTVIKGISNNEVEGLIANLSQSNWKEALAYTLSYSEERKIHEYVEEIAEVVLKKRDVNSAIICYMVSKNIDQLSDLWKVRADSIIKKNPQYKYTVYSNYAEKITLFRQITGIQKATKDCDEVIAELADILVNEGLPDIALKYLTQNYCKSEECEKIRERIYYSKHSQLASQFEGPRYRHNVHELPKIKPNIQQRDRRGPINNRGRGGFRKDARPFDTHNPAGPTTFNPSQTQFEKGPQPPKKNTRGPGFIQTEKGSSNFGYSKTDPILASSEDSKVAASPKQNPTRKPKVQPMPTANTHIFDPSKAPDHPPPPVPTGRHNPHPTPVENPRVGGPPPPKAGVTPPAPIGLQTPSQSLGAFPPAFGGPPTREQEPVIAATKVKPPTASMKPKAARPIQRYAPPPRLEGSEPASQPPISSAPQENNPPPFGAGAPPPVRGAPPARGRGAPPMRGAPPTRGAPPMRGAPPARGGPPMGRGGMQAPPPSQSQSDGGRPSMRGGMGGAPPPPKIGRRGQ</sequence>
<dbReference type="GO" id="GO:0030127">
    <property type="term" value="C:COPII vesicle coat"/>
    <property type="evidence" value="ECO:0007669"/>
    <property type="project" value="TreeGrafter"/>
</dbReference>
<comment type="subcellular location">
    <subcellularLocation>
        <location evidence="1">Endoplasmic reticulum</location>
    </subcellularLocation>
</comment>
<evidence type="ECO:0000256" key="8">
    <source>
        <dbReference type="ARBA" id="ARBA00022927"/>
    </source>
</evidence>
<evidence type="ECO:0000256" key="3">
    <source>
        <dbReference type="ARBA" id="ARBA00022448"/>
    </source>
</evidence>
<evidence type="ECO:0000256" key="4">
    <source>
        <dbReference type="ARBA" id="ARBA00022574"/>
    </source>
</evidence>
<feature type="region of interest" description="Disordered" evidence="9">
    <location>
        <begin position="501"/>
        <end position="533"/>
    </location>
</feature>
<dbReference type="Gene3D" id="2.130.10.10">
    <property type="entry name" value="YVTN repeat-like/Quinoprotein amine dehydrogenase"/>
    <property type="match status" value="1"/>
</dbReference>
<evidence type="ECO:0000256" key="5">
    <source>
        <dbReference type="ARBA" id="ARBA00022737"/>
    </source>
</evidence>
<dbReference type="AlphaFoldDB" id="A0AAD1XLS3"/>
<dbReference type="GO" id="GO:0015031">
    <property type="term" value="P:protein transport"/>
    <property type="evidence" value="ECO:0007669"/>
    <property type="project" value="UniProtKB-KW"/>
</dbReference>
<evidence type="ECO:0000256" key="6">
    <source>
        <dbReference type="ARBA" id="ARBA00022824"/>
    </source>
</evidence>
<evidence type="ECO:0000256" key="7">
    <source>
        <dbReference type="ARBA" id="ARBA00022892"/>
    </source>
</evidence>
<proteinExistence type="inferred from homology"/>
<feature type="compositionally biased region" description="Low complexity" evidence="9">
    <location>
        <begin position="955"/>
        <end position="965"/>
    </location>
</feature>
<dbReference type="SUPFAM" id="SSF50978">
    <property type="entry name" value="WD40 repeat-like"/>
    <property type="match status" value="1"/>
</dbReference>
<dbReference type="GO" id="GO:0090110">
    <property type="term" value="P:COPII-coated vesicle cargo loading"/>
    <property type="evidence" value="ECO:0007669"/>
    <property type="project" value="TreeGrafter"/>
</dbReference>
<keyword evidence="8" id="KW-0653">Protein transport</keyword>
<feature type="domain" description="Sec16 Sec23-binding" evidence="10">
    <location>
        <begin position="544"/>
        <end position="693"/>
    </location>
</feature>
<feature type="compositionally biased region" description="Low complexity" evidence="9">
    <location>
        <begin position="1005"/>
        <end position="1019"/>
    </location>
</feature>
<feature type="compositionally biased region" description="Pro residues" evidence="9">
    <location>
        <begin position="920"/>
        <end position="944"/>
    </location>
</feature>
<evidence type="ECO:0000256" key="1">
    <source>
        <dbReference type="ARBA" id="ARBA00004240"/>
    </source>
</evidence>
<comment type="similarity">
    <text evidence="2">Belongs to the WD repeat SEC31 family.</text>
</comment>
<dbReference type="PANTHER" id="PTHR13923:SF11">
    <property type="entry name" value="SECRETORY 31, ISOFORM D"/>
    <property type="match status" value="1"/>
</dbReference>
<dbReference type="GO" id="GO:0005198">
    <property type="term" value="F:structural molecule activity"/>
    <property type="evidence" value="ECO:0007669"/>
    <property type="project" value="TreeGrafter"/>
</dbReference>
<evidence type="ECO:0000259" key="10">
    <source>
        <dbReference type="Pfam" id="PF12931"/>
    </source>
</evidence>
<evidence type="ECO:0000256" key="2">
    <source>
        <dbReference type="ARBA" id="ARBA00009358"/>
    </source>
</evidence>
<gene>
    <name evidence="11" type="ORF">ECRASSUSDP1_LOCUS16346</name>
</gene>
<organism evidence="11 12">
    <name type="scientific">Euplotes crassus</name>
    <dbReference type="NCBI Taxonomy" id="5936"/>
    <lineage>
        <taxon>Eukaryota</taxon>
        <taxon>Sar</taxon>
        <taxon>Alveolata</taxon>
        <taxon>Ciliophora</taxon>
        <taxon>Intramacronucleata</taxon>
        <taxon>Spirotrichea</taxon>
        <taxon>Hypotrichia</taxon>
        <taxon>Euplotida</taxon>
        <taxon>Euplotidae</taxon>
        <taxon>Moneuplotes</taxon>
    </lineage>
</organism>
<accession>A0AAD1XLS3</accession>
<dbReference type="InterPro" id="IPR024298">
    <property type="entry name" value="Sec16_Sec23-bd"/>
</dbReference>
<dbReference type="GO" id="GO:0007029">
    <property type="term" value="P:endoplasmic reticulum organization"/>
    <property type="evidence" value="ECO:0007669"/>
    <property type="project" value="TreeGrafter"/>
</dbReference>
<dbReference type="SMART" id="SM00320">
    <property type="entry name" value="WD40"/>
    <property type="match status" value="4"/>
</dbReference>
<feature type="compositionally biased region" description="Basic and acidic residues" evidence="9">
    <location>
        <begin position="506"/>
        <end position="521"/>
    </location>
</feature>
<reference evidence="11" key="1">
    <citation type="submission" date="2023-07" db="EMBL/GenBank/DDBJ databases">
        <authorList>
            <consortium name="AG Swart"/>
            <person name="Singh M."/>
            <person name="Singh A."/>
            <person name="Seah K."/>
            <person name="Emmerich C."/>
        </authorList>
    </citation>
    <scope>NUCLEOTIDE SEQUENCE</scope>
    <source>
        <strain evidence="11">DP1</strain>
    </source>
</reference>
<keyword evidence="6" id="KW-0256">Endoplasmic reticulum</keyword>
<keyword evidence="3" id="KW-0813">Transport</keyword>
<feature type="compositionally biased region" description="Pro residues" evidence="9">
    <location>
        <begin position="1020"/>
        <end position="1035"/>
    </location>
</feature>
<dbReference type="InterPro" id="IPR036322">
    <property type="entry name" value="WD40_repeat_dom_sf"/>
</dbReference>
<dbReference type="Pfam" id="PF12931">
    <property type="entry name" value="TPR_Sec16"/>
    <property type="match status" value="1"/>
</dbReference>
<evidence type="ECO:0000313" key="12">
    <source>
        <dbReference type="Proteomes" id="UP001295684"/>
    </source>
</evidence>
<comment type="caution">
    <text evidence="11">The sequence shown here is derived from an EMBL/GenBank/DDBJ whole genome shotgun (WGS) entry which is preliminary data.</text>
</comment>
<dbReference type="EMBL" id="CAMPGE010016431">
    <property type="protein sequence ID" value="CAI2374987.1"/>
    <property type="molecule type" value="Genomic_DNA"/>
</dbReference>
<feature type="compositionally biased region" description="Low complexity" evidence="9">
    <location>
        <begin position="1036"/>
        <end position="1065"/>
    </location>
</feature>
<keyword evidence="12" id="KW-1185">Reference proteome</keyword>
<feature type="region of interest" description="Disordered" evidence="9">
    <location>
        <begin position="784"/>
        <end position="1111"/>
    </location>
</feature>
<feature type="compositionally biased region" description="Polar residues" evidence="9">
    <location>
        <begin position="820"/>
        <end position="831"/>
    </location>
</feature>
<evidence type="ECO:0000256" key="9">
    <source>
        <dbReference type="SAM" id="MobiDB-lite"/>
    </source>
</evidence>
<feature type="compositionally biased region" description="Polar residues" evidence="9">
    <location>
        <begin position="524"/>
        <end position="533"/>
    </location>
</feature>
<dbReference type="InterPro" id="IPR015943">
    <property type="entry name" value="WD40/YVTN_repeat-like_dom_sf"/>
</dbReference>
<keyword evidence="4" id="KW-0853">WD repeat</keyword>
<dbReference type="Proteomes" id="UP001295684">
    <property type="component" value="Unassembled WGS sequence"/>
</dbReference>
<dbReference type="PANTHER" id="PTHR13923">
    <property type="entry name" value="SEC31-RELATED PROTEIN"/>
    <property type="match status" value="1"/>
</dbReference>
<dbReference type="GO" id="GO:0070971">
    <property type="term" value="C:endoplasmic reticulum exit site"/>
    <property type="evidence" value="ECO:0007669"/>
    <property type="project" value="TreeGrafter"/>
</dbReference>
<dbReference type="Gene3D" id="1.25.40.1030">
    <property type="match status" value="1"/>
</dbReference>
<keyword evidence="7" id="KW-0931">ER-Golgi transport</keyword>
<dbReference type="InterPro" id="IPR001680">
    <property type="entry name" value="WD40_rpt"/>
</dbReference>
<dbReference type="InterPro" id="IPR040251">
    <property type="entry name" value="SEC31-like"/>
</dbReference>
<keyword evidence="5" id="KW-0677">Repeat</keyword>
<feature type="region of interest" description="Disordered" evidence="9">
    <location>
        <begin position="463"/>
        <end position="487"/>
    </location>
</feature>
<name>A0AAD1XLS3_EUPCR</name>
<protein>
    <recommendedName>
        <fullName evidence="10">Sec16 Sec23-binding domain-containing protein</fullName>
    </recommendedName>
</protein>
<evidence type="ECO:0000313" key="11">
    <source>
        <dbReference type="EMBL" id="CAI2374987.1"/>
    </source>
</evidence>